<comment type="caution">
    <text evidence="2">The sequence shown here is derived from an EMBL/GenBank/DDBJ whole genome shotgun (WGS) entry which is preliminary data.</text>
</comment>
<dbReference type="InterPro" id="IPR011986">
    <property type="entry name" value="Xdiol_dOase_LigA"/>
</dbReference>
<dbReference type="SUPFAM" id="SSF48076">
    <property type="entry name" value="LigA subunit of an aromatic-ring-opening dioxygenase LigAB"/>
    <property type="match status" value="1"/>
</dbReference>
<sequence length="103" mass="12455">MTIIFRYPPLEHLRIHKLGYMIFRDPDFRERFKRDMNKVMDEFGLTEEEKKLVLSRDGVKMYDMGVQPYIIFALVWQAFGEWPSREQIKKLGYGREKPSRVIP</sequence>
<accession>A0A7C5Q7I3</accession>
<evidence type="ECO:0000259" key="1">
    <source>
        <dbReference type="Pfam" id="PF07746"/>
    </source>
</evidence>
<dbReference type="Gene3D" id="1.10.700.10">
    <property type="entry name" value="Dioxygenase LigAB, LigA subunit"/>
    <property type="match status" value="1"/>
</dbReference>
<gene>
    <name evidence="2" type="ORF">ENM11_07890</name>
</gene>
<dbReference type="AlphaFoldDB" id="A0A7C5Q7I3"/>
<name>A0A7C5Q7I3_CALS0</name>
<proteinExistence type="predicted"/>
<feature type="domain" description="Extradiol ring-cleavage dioxygenase LigAB LigA subunit" evidence="1">
    <location>
        <begin position="21"/>
        <end position="72"/>
    </location>
</feature>
<protein>
    <recommendedName>
        <fullName evidence="1">Extradiol ring-cleavage dioxygenase LigAB LigA subunit domain-containing protein</fullName>
    </recommendedName>
</protein>
<reference evidence="2" key="1">
    <citation type="journal article" date="2020" name="mSystems">
        <title>Genome- and Community-Level Interaction Insights into Carbon Utilization and Element Cycling Functions of Hydrothermarchaeota in Hydrothermal Sediment.</title>
        <authorList>
            <person name="Zhou Z."/>
            <person name="Liu Y."/>
            <person name="Xu W."/>
            <person name="Pan J."/>
            <person name="Luo Z.H."/>
            <person name="Li M."/>
        </authorList>
    </citation>
    <scope>NUCLEOTIDE SEQUENCE [LARGE SCALE GENOMIC DNA]</scope>
    <source>
        <strain evidence="2">SpSt-1056</strain>
    </source>
</reference>
<dbReference type="InterPro" id="IPR036622">
    <property type="entry name" value="LigA_sf"/>
</dbReference>
<dbReference type="Pfam" id="PF07746">
    <property type="entry name" value="LigA"/>
    <property type="match status" value="1"/>
</dbReference>
<organism evidence="2">
    <name type="scientific">Caldiarchaeum subterraneum</name>
    <dbReference type="NCBI Taxonomy" id="311458"/>
    <lineage>
        <taxon>Archaea</taxon>
        <taxon>Nitrososphaerota</taxon>
        <taxon>Candidatus Caldarchaeales</taxon>
        <taxon>Candidatus Caldarchaeaceae</taxon>
        <taxon>Candidatus Caldarchaeum</taxon>
    </lineage>
</organism>
<evidence type="ECO:0000313" key="2">
    <source>
        <dbReference type="EMBL" id="HHK69047.1"/>
    </source>
</evidence>
<dbReference type="EMBL" id="DRWN01000066">
    <property type="protein sequence ID" value="HHK69047.1"/>
    <property type="molecule type" value="Genomic_DNA"/>
</dbReference>